<evidence type="ECO:0000256" key="2">
    <source>
        <dbReference type="PIRSR" id="PIRSR639069-2"/>
    </source>
</evidence>
<dbReference type="EMBL" id="QTUC01000001">
    <property type="protein sequence ID" value="REF38221.1"/>
    <property type="molecule type" value="Genomic_DNA"/>
</dbReference>
<evidence type="ECO:0000313" key="5">
    <source>
        <dbReference type="Proteomes" id="UP000256485"/>
    </source>
</evidence>
<sequence>MPLLFDMPREKLATYQGTNPRPADFDAYWDAALAELAAVDPKVELEPAAFQAPFAECFHLWFQGTGEARVHAKLLRPRNATEPHPAVLHFHGYAGRSPDWSELLGYVALGYTVAALDCRGQGGLSEDVGGVRGWTLRGHIVRGLDDNVDKLYYRHVFLDTALLARIVMDMEDVDETRVGAWGASQGGGLTLACAALEPRIKRAAPVYPFLCDYQRVWELDLAKDAYLELDEWFRRFDPLHEREEEVFTRLGYIDVQHLAPRIRAEVLMGVGLNDTVCPPSTQFAAYNKITSSKQVLLYPDFKHESLPGHADRIFTFLSGL</sequence>
<protein>
    <submittedName>
        <fullName evidence="4">Cephalosporin-C deacetylase</fullName>
    </submittedName>
</protein>
<dbReference type="RefSeq" id="WP_115851548.1">
    <property type="nucleotide sequence ID" value="NZ_QTUC01000001.1"/>
</dbReference>
<dbReference type="GO" id="GO:0005976">
    <property type="term" value="P:polysaccharide metabolic process"/>
    <property type="evidence" value="ECO:0007669"/>
    <property type="project" value="TreeGrafter"/>
</dbReference>
<evidence type="ECO:0000313" key="4">
    <source>
        <dbReference type="EMBL" id="REF38221.1"/>
    </source>
</evidence>
<dbReference type="AlphaFoldDB" id="A0A3D9VLF9"/>
<dbReference type="InterPro" id="IPR039069">
    <property type="entry name" value="CE7"/>
</dbReference>
<feature type="active site" description="Charge relay system" evidence="1">
    <location>
        <position position="303"/>
    </location>
</feature>
<dbReference type="PANTHER" id="PTHR40111">
    <property type="entry name" value="CEPHALOSPORIN-C DEACETYLASE"/>
    <property type="match status" value="1"/>
</dbReference>
<feature type="binding site" evidence="2">
    <location>
        <position position="93"/>
    </location>
    <ligand>
        <name>substrate</name>
    </ligand>
</feature>
<dbReference type="PANTHER" id="PTHR40111:SF1">
    <property type="entry name" value="CEPHALOSPORIN-C DEACETYLASE"/>
    <property type="match status" value="1"/>
</dbReference>
<gene>
    <name evidence="4" type="ORF">DFJ64_3696</name>
</gene>
<proteinExistence type="predicted"/>
<feature type="active site" description="Charge relay system" evidence="1">
    <location>
        <position position="274"/>
    </location>
</feature>
<organism evidence="4 5">
    <name type="scientific">Thermasporomyces composti</name>
    <dbReference type="NCBI Taxonomy" id="696763"/>
    <lineage>
        <taxon>Bacteria</taxon>
        <taxon>Bacillati</taxon>
        <taxon>Actinomycetota</taxon>
        <taxon>Actinomycetes</taxon>
        <taxon>Propionibacteriales</taxon>
        <taxon>Nocardioidaceae</taxon>
        <taxon>Thermasporomyces</taxon>
    </lineage>
</organism>
<dbReference type="InterPro" id="IPR029058">
    <property type="entry name" value="AB_hydrolase_fold"/>
</dbReference>
<reference evidence="4 5" key="1">
    <citation type="submission" date="2018-08" db="EMBL/GenBank/DDBJ databases">
        <title>Sequencing the genomes of 1000 actinobacteria strains.</title>
        <authorList>
            <person name="Klenk H.-P."/>
        </authorList>
    </citation>
    <scope>NUCLEOTIDE SEQUENCE [LARGE SCALE GENOMIC DNA]</scope>
    <source>
        <strain evidence="4 5">DSM 22891</strain>
    </source>
</reference>
<evidence type="ECO:0000256" key="1">
    <source>
        <dbReference type="PIRSR" id="PIRSR639069-1"/>
    </source>
</evidence>
<dbReference type="Proteomes" id="UP000256485">
    <property type="component" value="Unassembled WGS sequence"/>
</dbReference>
<dbReference type="InterPro" id="IPR008391">
    <property type="entry name" value="AXE1_dom"/>
</dbReference>
<dbReference type="GO" id="GO:0052689">
    <property type="term" value="F:carboxylic ester hydrolase activity"/>
    <property type="evidence" value="ECO:0007669"/>
    <property type="project" value="TreeGrafter"/>
</dbReference>
<keyword evidence="5" id="KW-1185">Reference proteome</keyword>
<dbReference type="Pfam" id="PF05448">
    <property type="entry name" value="AXE1"/>
    <property type="match status" value="1"/>
</dbReference>
<dbReference type="SUPFAM" id="SSF53474">
    <property type="entry name" value="alpha/beta-Hydrolases"/>
    <property type="match status" value="1"/>
</dbReference>
<accession>A0A3D9VLF9</accession>
<evidence type="ECO:0000259" key="3">
    <source>
        <dbReference type="Pfam" id="PF05448"/>
    </source>
</evidence>
<feature type="domain" description="Acetyl xylan esterase" evidence="3">
    <location>
        <begin position="4"/>
        <end position="319"/>
    </location>
</feature>
<feature type="active site" description="Nucleophile" evidence="1">
    <location>
        <position position="184"/>
    </location>
</feature>
<name>A0A3D9VLF9_THECX</name>
<comment type="caution">
    <text evidence="4">The sequence shown here is derived from an EMBL/GenBank/DDBJ whole genome shotgun (WGS) entry which is preliminary data.</text>
</comment>
<dbReference type="OrthoDB" id="9770528at2"/>
<dbReference type="Gene3D" id="3.40.50.1820">
    <property type="entry name" value="alpha/beta hydrolase"/>
    <property type="match status" value="1"/>
</dbReference>